<evidence type="ECO:0000313" key="2">
    <source>
        <dbReference type="EMBL" id="AFS77941.1"/>
    </source>
</evidence>
<accession>K0B004</accession>
<feature type="transmembrane region" description="Helical" evidence="1">
    <location>
        <begin position="22"/>
        <end position="41"/>
    </location>
</feature>
<evidence type="ECO:0008006" key="4">
    <source>
        <dbReference type="Google" id="ProtNLM"/>
    </source>
</evidence>
<evidence type="ECO:0000313" key="3">
    <source>
        <dbReference type="Proteomes" id="UP000006094"/>
    </source>
</evidence>
<dbReference type="EMBL" id="CP003326">
    <property type="protein sequence ID" value="AFS77941.1"/>
    <property type="molecule type" value="Genomic_DNA"/>
</dbReference>
<dbReference type="HOGENOM" id="CLU_053323_1_0_9"/>
<dbReference type="OrthoDB" id="82335at2"/>
<protein>
    <recommendedName>
        <fullName evidence="4">TM2 domain-containing protein</fullName>
    </recommendedName>
</protein>
<dbReference type="KEGG" id="cad:Curi_c08710"/>
<feature type="transmembrane region" description="Helical" evidence="1">
    <location>
        <begin position="112"/>
        <end position="141"/>
    </location>
</feature>
<keyword evidence="1" id="KW-1133">Transmembrane helix</keyword>
<proteinExistence type="predicted"/>
<evidence type="ECO:0000256" key="1">
    <source>
        <dbReference type="SAM" id="Phobius"/>
    </source>
</evidence>
<reference evidence="2 3" key="1">
    <citation type="journal article" date="2012" name="PLoS ONE">
        <title>The purine-utilizing bacterium Clostridium acidurici 9a: a genome-guided metabolic reconsideration.</title>
        <authorList>
            <person name="Hartwich K."/>
            <person name="Poehlein A."/>
            <person name="Daniel R."/>
        </authorList>
    </citation>
    <scope>NUCLEOTIDE SEQUENCE [LARGE SCALE GENOMIC DNA]</scope>
    <source>
        <strain evidence="3">ATCC 7906 / DSM 604 / BCRC 14475 / CIP 104303 / KCTC 5404 / NCIMB 10678 / 9a</strain>
    </source>
</reference>
<dbReference type="eggNOG" id="ENOG50331RK">
    <property type="taxonomic scope" value="Bacteria"/>
</dbReference>
<sequence length="173" mass="19855">MNNDFYDDEDFDFHDNKKYNKILAMICSLIPGGGHMYLGLMKKGLQFMFLFFGVIVITDLIYSARSFTILNIMIWFYAFFDAYHTRKKLESGSEVEEDLFSEFHLGEVKPKYIGIGFVGLGCILLIQQSLIEILSLGIIIIPNHIKVAILDSIFPIVLILIGFIILRKTKTKE</sequence>
<organism evidence="2 3">
    <name type="scientific">Gottschalkia acidurici (strain ATCC 7906 / DSM 604 / BCRC 14475 / CIP 104303 / KCTC 5404 / NCIMB 10678 / 9a)</name>
    <name type="common">Clostridium acidurici</name>
    <dbReference type="NCBI Taxonomy" id="1128398"/>
    <lineage>
        <taxon>Bacteria</taxon>
        <taxon>Bacillati</taxon>
        <taxon>Bacillota</taxon>
        <taxon>Tissierellia</taxon>
        <taxon>Tissierellales</taxon>
        <taxon>Gottschalkiaceae</taxon>
        <taxon>Gottschalkia</taxon>
    </lineage>
</organism>
<dbReference type="AlphaFoldDB" id="K0B004"/>
<dbReference type="Proteomes" id="UP000006094">
    <property type="component" value="Chromosome"/>
</dbReference>
<dbReference type="STRING" id="1128398.Curi_c08710"/>
<name>K0B004_GOTA9</name>
<keyword evidence="1" id="KW-0812">Transmembrane</keyword>
<gene>
    <name evidence="2" type="ordered locus">Curi_c08710</name>
</gene>
<dbReference type="RefSeq" id="WP_014967078.1">
    <property type="nucleotide sequence ID" value="NC_018664.1"/>
</dbReference>
<feature type="transmembrane region" description="Helical" evidence="1">
    <location>
        <begin position="47"/>
        <end position="80"/>
    </location>
</feature>
<keyword evidence="1" id="KW-0472">Membrane</keyword>
<feature type="transmembrane region" description="Helical" evidence="1">
    <location>
        <begin position="147"/>
        <end position="166"/>
    </location>
</feature>
<keyword evidence="3" id="KW-1185">Reference proteome</keyword>